<dbReference type="SMART" id="SM01331">
    <property type="entry name" value="DUF3635"/>
    <property type="match status" value="1"/>
</dbReference>
<sequence length="661" mass="74884">MSSPAVFATPTRDPQATMTKRRTAGRRVYGKRKADAPRAVFEHKSPPKETANVADNVVVDAVDGLQAKMASVTIESRAAKNEKRRQAKKEVKKDFDEFSVPRDEEEPVKEEPVAPKSEPDTAEIEPQIEEVHVEQPPPESTRKEPQYERIVSVEISPRKPIPESDEQKLQDETVTQPRRQTAPARKKKPTPRLSSGCVQDEKANEYARSILNEALSPIAARGVQKFGSWAARGGNMLQVVKLAEGSYGEVYKLRLREEVCKQEMSKSKLAKLRAYGDGVFKVVPLRAVKGLGSKKFTSVDEIVSEVKMLKYLDPIPGFARFREIHVVQGRFPESFQEAWDYYKKTKDDCLNPNPANKRAYPDSQMWAIIEMDDAGCELEKFCWSSVFQIYDIFWGVAMALARAEEYALFEHRDLHLGNVCIRSTRSDGRMDAPTDLEIVSRTHSSGYGFSALETTLIDYSLSRAELRLSEDPNVPPEVACSDLDKKHLFDAIGHDEDDALLRDTYRHMRSELYTGNPANPEKPADVPGIWSEYAPGTNIVWLRFLLKNLLKNKKEEVRPTQPQTTQRKPLAPCSSNKQNIIISKQPGQKQGKDSGNKPLVQRINTAEIQLQASQWRKILDDRLEAVLDLLDLEHRHEDMCCAADLVAYAIDSQWLDERDFF</sequence>
<keyword evidence="3" id="KW-0808">Transferase</keyword>
<keyword evidence="12" id="KW-1185">Reference proteome</keyword>
<protein>
    <recommendedName>
        <fullName evidence="1">non-specific serine/threonine protein kinase</fullName>
        <ecNumber evidence="1">2.7.11.1</ecNumber>
    </recommendedName>
</protein>
<dbReference type="Gene3D" id="3.30.200.20">
    <property type="entry name" value="Phosphorylase Kinase, domain 1"/>
    <property type="match status" value="1"/>
</dbReference>
<evidence type="ECO:0000256" key="4">
    <source>
        <dbReference type="ARBA" id="ARBA00022741"/>
    </source>
</evidence>
<comment type="catalytic activity">
    <reaction evidence="7">
        <text>L-threonyl-[protein] + ATP = O-phospho-L-threonyl-[protein] + ADP + H(+)</text>
        <dbReference type="Rhea" id="RHEA:46608"/>
        <dbReference type="Rhea" id="RHEA-COMP:11060"/>
        <dbReference type="Rhea" id="RHEA-COMP:11605"/>
        <dbReference type="ChEBI" id="CHEBI:15378"/>
        <dbReference type="ChEBI" id="CHEBI:30013"/>
        <dbReference type="ChEBI" id="CHEBI:30616"/>
        <dbReference type="ChEBI" id="CHEBI:61977"/>
        <dbReference type="ChEBI" id="CHEBI:456216"/>
        <dbReference type="EC" id="2.7.11.1"/>
    </reaction>
</comment>
<feature type="compositionally biased region" description="Basic and acidic residues" evidence="9">
    <location>
        <begin position="88"/>
        <end position="102"/>
    </location>
</feature>
<dbReference type="OrthoDB" id="5327538at2759"/>
<keyword evidence="6" id="KW-0067">ATP-binding</keyword>
<comment type="caution">
    <text evidence="11">The sequence shown here is derived from an EMBL/GenBank/DDBJ whole genome shotgun (WGS) entry which is preliminary data.</text>
</comment>
<keyword evidence="4" id="KW-0547">Nucleotide-binding</keyword>
<dbReference type="GO" id="GO:0072354">
    <property type="term" value="F:histone H3T3 kinase activity"/>
    <property type="evidence" value="ECO:0007669"/>
    <property type="project" value="TreeGrafter"/>
</dbReference>
<dbReference type="GO" id="GO:0005634">
    <property type="term" value="C:nucleus"/>
    <property type="evidence" value="ECO:0007669"/>
    <property type="project" value="TreeGrafter"/>
</dbReference>
<feature type="compositionally biased region" description="Basic residues" evidence="9">
    <location>
        <begin position="19"/>
        <end position="31"/>
    </location>
</feature>
<keyword evidence="2" id="KW-0723">Serine/threonine-protein kinase</keyword>
<evidence type="ECO:0000256" key="9">
    <source>
        <dbReference type="SAM" id="MobiDB-lite"/>
    </source>
</evidence>
<dbReference type="SUPFAM" id="SSF56112">
    <property type="entry name" value="Protein kinase-like (PK-like)"/>
    <property type="match status" value="1"/>
</dbReference>
<dbReference type="STRING" id="573508.A0A1E3BQ90"/>
<feature type="compositionally biased region" description="Basic and acidic residues" evidence="9">
    <location>
        <begin position="156"/>
        <end position="171"/>
    </location>
</feature>
<feature type="compositionally biased region" description="Basic and acidic residues" evidence="9">
    <location>
        <begin position="32"/>
        <end position="47"/>
    </location>
</feature>
<dbReference type="PANTHER" id="PTHR24419:SF18">
    <property type="entry name" value="SERINE_THREONINE-PROTEIN KINASE HASPIN"/>
    <property type="match status" value="1"/>
</dbReference>
<comment type="catalytic activity">
    <reaction evidence="8">
        <text>L-seryl-[protein] + ATP = O-phospho-L-seryl-[protein] + ADP + H(+)</text>
        <dbReference type="Rhea" id="RHEA:17989"/>
        <dbReference type="Rhea" id="RHEA-COMP:9863"/>
        <dbReference type="Rhea" id="RHEA-COMP:11604"/>
        <dbReference type="ChEBI" id="CHEBI:15378"/>
        <dbReference type="ChEBI" id="CHEBI:29999"/>
        <dbReference type="ChEBI" id="CHEBI:30616"/>
        <dbReference type="ChEBI" id="CHEBI:83421"/>
        <dbReference type="ChEBI" id="CHEBI:456216"/>
        <dbReference type="EC" id="2.7.11.1"/>
    </reaction>
</comment>
<dbReference type="FunFam" id="1.10.510.10:FF:000961">
    <property type="entry name" value="Putative serine/threonine-protein kinase haspin homolog"/>
    <property type="match status" value="1"/>
</dbReference>
<dbReference type="Proteomes" id="UP000094569">
    <property type="component" value="Unassembled WGS sequence"/>
</dbReference>
<evidence type="ECO:0000313" key="11">
    <source>
        <dbReference type="EMBL" id="ODM23144.1"/>
    </source>
</evidence>
<feature type="compositionally biased region" description="Polar residues" evidence="9">
    <location>
        <begin position="560"/>
        <end position="588"/>
    </location>
</feature>
<dbReference type="GO" id="GO:0005524">
    <property type="term" value="F:ATP binding"/>
    <property type="evidence" value="ECO:0007669"/>
    <property type="project" value="UniProtKB-KW"/>
</dbReference>
<dbReference type="VEuPathDB" id="FungiDB:SI65_00733"/>
<dbReference type="EC" id="2.7.11.1" evidence="1"/>
<name>A0A1E3BQ90_ASPCR</name>
<evidence type="ECO:0000256" key="2">
    <source>
        <dbReference type="ARBA" id="ARBA00022527"/>
    </source>
</evidence>
<evidence type="ECO:0000256" key="5">
    <source>
        <dbReference type="ARBA" id="ARBA00022777"/>
    </source>
</evidence>
<dbReference type="PANTHER" id="PTHR24419">
    <property type="entry name" value="INTERLEUKIN-1 RECEPTOR-ASSOCIATED KINASE"/>
    <property type="match status" value="1"/>
</dbReference>
<feature type="region of interest" description="Disordered" evidence="9">
    <location>
        <begin position="77"/>
        <end position="199"/>
    </location>
</feature>
<dbReference type="Pfam" id="PF12330">
    <property type="entry name" value="Haspin_kinase"/>
    <property type="match status" value="1"/>
</dbReference>
<feature type="region of interest" description="Disordered" evidence="9">
    <location>
        <begin position="555"/>
        <end position="597"/>
    </location>
</feature>
<organism evidence="11 12">
    <name type="scientific">Aspergillus cristatus</name>
    <name type="common">Chinese Fuzhuan brick tea-fermentation fungus</name>
    <name type="synonym">Eurotium cristatum</name>
    <dbReference type="NCBI Taxonomy" id="573508"/>
    <lineage>
        <taxon>Eukaryota</taxon>
        <taxon>Fungi</taxon>
        <taxon>Dikarya</taxon>
        <taxon>Ascomycota</taxon>
        <taxon>Pezizomycotina</taxon>
        <taxon>Eurotiomycetes</taxon>
        <taxon>Eurotiomycetidae</taxon>
        <taxon>Eurotiales</taxon>
        <taxon>Aspergillaceae</taxon>
        <taxon>Aspergillus</taxon>
        <taxon>Aspergillus subgen. Aspergillus</taxon>
    </lineage>
</organism>
<accession>A0A1E3BQ90</accession>
<evidence type="ECO:0000256" key="3">
    <source>
        <dbReference type="ARBA" id="ARBA00022679"/>
    </source>
</evidence>
<evidence type="ECO:0000256" key="1">
    <source>
        <dbReference type="ARBA" id="ARBA00012513"/>
    </source>
</evidence>
<dbReference type="GO" id="GO:0005737">
    <property type="term" value="C:cytoplasm"/>
    <property type="evidence" value="ECO:0007669"/>
    <property type="project" value="TreeGrafter"/>
</dbReference>
<evidence type="ECO:0000256" key="7">
    <source>
        <dbReference type="ARBA" id="ARBA00047899"/>
    </source>
</evidence>
<evidence type="ECO:0000259" key="10">
    <source>
        <dbReference type="SMART" id="SM01331"/>
    </source>
</evidence>
<dbReference type="InterPro" id="IPR024604">
    <property type="entry name" value="GSG2_C"/>
</dbReference>
<dbReference type="GO" id="GO:0000278">
    <property type="term" value="P:mitotic cell cycle"/>
    <property type="evidence" value="ECO:0007669"/>
    <property type="project" value="TreeGrafter"/>
</dbReference>
<keyword evidence="5" id="KW-0418">Kinase</keyword>
<reference evidence="11 12" key="1">
    <citation type="journal article" date="2016" name="BMC Genomics">
        <title>Comparative genomic and transcriptomic analyses of the Fuzhuan brick tea-fermentation fungus Aspergillus cristatus.</title>
        <authorList>
            <person name="Ge Y."/>
            <person name="Wang Y."/>
            <person name="Liu Y."/>
            <person name="Tan Y."/>
            <person name="Ren X."/>
            <person name="Zhang X."/>
            <person name="Hyde K.D."/>
            <person name="Liu Y."/>
            <person name="Liu Z."/>
        </authorList>
    </citation>
    <scope>NUCLEOTIDE SEQUENCE [LARGE SCALE GENOMIC DNA]</scope>
    <source>
        <strain evidence="11 12">GZAAS20.1005</strain>
    </source>
</reference>
<dbReference type="InterPro" id="IPR011009">
    <property type="entry name" value="Kinase-like_dom_sf"/>
</dbReference>
<evidence type="ECO:0000256" key="6">
    <source>
        <dbReference type="ARBA" id="ARBA00022840"/>
    </source>
</evidence>
<feature type="region of interest" description="Disordered" evidence="9">
    <location>
        <begin position="1"/>
        <end position="52"/>
    </location>
</feature>
<dbReference type="GO" id="GO:0035556">
    <property type="term" value="P:intracellular signal transduction"/>
    <property type="evidence" value="ECO:0007669"/>
    <property type="project" value="TreeGrafter"/>
</dbReference>
<dbReference type="Gene3D" id="1.10.510.10">
    <property type="entry name" value="Transferase(Phosphotransferase) domain 1"/>
    <property type="match status" value="1"/>
</dbReference>
<feature type="domain" description="Serine/threonine-protein kinase haspin C-terminal" evidence="10">
    <location>
        <begin position="486"/>
        <end position="600"/>
    </location>
</feature>
<proteinExistence type="predicted"/>
<evidence type="ECO:0000256" key="8">
    <source>
        <dbReference type="ARBA" id="ARBA00048679"/>
    </source>
</evidence>
<feature type="compositionally biased region" description="Basic and acidic residues" evidence="9">
    <location>
        <begin position="109"/>
        <end position="119"/>
    </location>
</feature>
<dbReference type="AlphaFoldDB" id="A0A1E3BQ90"/>
<dbReference type="EMBL" id="JXNT01000001">
    <property type="protein sequence ID" value="ODM23144.1"/>
    <property type="molecule type" value="Genomic_DNA"/>
</dbReference>
<gene>
    <name evidence="11" type="ORF">SI65_00733</name>
</gene>
<evidence type="ECO:0000313" key="12">
    <source>
        <dbReference type="Proteomes" id="UP000094569"/>
    </source>
</evidence>